<organism evidence="4 5">
    <name type="scientific">Viridibacillus arvi</name>
    <dbReference type="NCBI Taxonomy" id="263475"/>
    <lineage>
        <taxon>Bacteria</taxon>
        <taxon>Bacillati</taxon>
        <taxon>Bacillota</taxon>
        <taxon>Bacilli</taxon>
        <taxon>Bacillales</taxon>
        <taxon>Caryophanaceae</taxon>
        <taxon>Viridibacillus</taxon>
    </lineage>
</organism>
<dbReference type="PROSITE" id="PS51462">
    <property type="entry name" value="NUDIX"/>
    <property type="match status" value="1"/>
</dbReference>
<name>A0A0M0LNC7_9BACL</name>
<keyword evidence="5" id="KW-1185">Reference proteome</keyword>
<dbReference type="InterPro" id="IPR020084">
    <property type="entry name" value="NUDIX_hydrolase_CS"/>
</dbReference>
<proteinExistence type="inferred from homology"/>
<dbReference type="RefSeq" id="WP_053416702.1">
    <property type="nucleotide sequence ID" value="NZ_JBNNVA010000003.1"/>
</dbReference>
<protein>
    <submittedName>
        <fullName evidence="4">Nucleoside triphosphatase</fullName>
    </submittedName>
</protein>
<dbReference type="CDD" id="cd04665">
    <property type="entry name" value="NUDIX_RppH"/>
    <property type="match status" value="1"/>
</dbReference>
<reference evidence="5" key="1">
    <citation type="submission" date="2015-08" db="EMBL/GenBank/DDBJ databases">
        <title>Fjat-10028 dsm 16317.</title>
        <authorList>
            <person name="Liu B."/>
            <person name="Wang J."/>
            <person name="Zhu Y."/>
            <person name="Liu G."/>
            <person name="Chen Q."/>
            <person name="Chen Z."/>
            <person name="Lan J."/>
            <person name="Che J."/>
            <person name="Ge C."/>
            <person name="Shi H."/>
            <person name="Pan Z."/>
            <person name="Liu X."/>
        </authorList>
    </citation>
    <scope>NUCLEOTIDE SEQUENCE [LARGE SCALE GENOMIC DNA]</scope>
    <source>
        <strain evidence="5">DSM 16317</strain>
    </source>
</reference>
<dbReference type="GeneID" id="301136273"/>
<dbReference type="Gene3D" id="3.90.79.10">
    <property type="entry name" value="Nucleoside Triphosphate Pyrophosphohydrolase"/>
    <property type="match status" value="1"/>
</dbReference>
<comment type="similarity">
    <text evidence="2">Belongs to the Nudix hydrolase family.</text>
</comment>
<evidence type="ECO:0000313" key="4">
    <source>
        <dbReference type="EMBL" id="KOO52539.1"/>
    </source>
</evidence>
<dbReference type="InterPro" id="IPR014078">
    <property type="entry name" value="Nudix_YtkD"/>
</dbReference>
<evidence type="ECO:0000256" key="2">
    <source>
        <dbReference type="RuleBase" id="RU003476"/>
    </source>
</evidence>
<accession>A0A0M0LNC7</accession>
<comment type="caution">
    <text evidence="4">The sequence shown here is derived from an EMBL/GenBank/DDBJ whole genome shotgun (WGS) entry which is preliminary data.</text>
</comment>
<keyword evidence="1 2" id="KW-0378">Hydrolase</keyword>
<dbReference type="AlphaFoldDB" id="A0A0M0LNC7"/>
<dbReference type="PANTHER" id="PTHR43736:SF2">
    <property type="entry name" value="MUTT_NUDIX FAMILY PROTEIN"/>
    <property type="match status" value="1"/>
</dbReference>
<dbReference type="GO" id="GO:0016787">
    <property type="term" value="F:hydrolase activity"/>
    <property type="evidence" value="ECO:0007669"/>
    <property type="project" value="UniProtKB-KW"/>
</dbReference>
<dbReference type="Pfam" id="PF00293">
    <property type="entry name" value="NUDIX"/>
    <property type="match status" value="1"/>
</dbReference>
<sequence length="157" mass="18229">MFTFTDLNGNGVELSFKKNAFNMAPKHVLVLAKYHEQWLLTDHPKRGLEFPGGKVEGEETLEQAAEREVYEETGAIIHEIEWLATYYVHDECPFSKAVYVANVLKIDDIQRKFETNGAVLLSDEELHNSDRLSFYMKDAGMKKMLEKVSEREDKWLR</sequence>
<evidence type="ECO:0000256" key="1">
    <source>
        <dbReference type="ARBA" id="ARBA00022801"/>
    </source>
</evidence>
<dbReference type="InterPro" id="IPR015797">
    <property type="entry name" value="NUDIX_hydrolase-like_dom_sf"/>
</dbReference>
<dbReference type="InterPro" id="IPR000086">
    <property type="entry name" value="NUDIX_hydrolase_dom"/>
</dbReference>
<dbReference type="OrthoDB" id="9131041at2"/>
<gene>
    <name evidence="4" type="ORF">AMD00_09150</name>
</gene>
<dbReference type="STRING" id="263475.AMD00_09150"/>
<dbReference type="NCBIfam" id="TIGR02705">
    <property type="entry name" value="nudix_YtkD"/>
    <property type="match status" value="1"/>
</dbReference>
<dbReference type="EMBL" id="LILB01000001">
    <property type="protein sequence ID" value="KOO52539.1"/>
    <property type="molecule type" value="Genomic_DNA"/>
</dbReference>
<dbReference type="InterPro" id="IPR020476">
    <property type="entry name" value="Nudix_hydrolase"/>
</dbReference>
<evidence type="ECO:0000259" key="3">
    <source>
        <dbReference type="PROSITE" id="PS51462"/>
    </source>
</evidence>
<dbReference type="SUPFAM" id="SSF55811">
    <property type="entry name" value="Nudix"/>
    <property type="match status" value="1"/>
</dbReference>
<dbReference type="PROSITE" id="PS00893">
    <property type="entry name" value="NUDIX_BOX"/>
    <property type="match status" value="1"/>
</dbReference>
<feature type="domain" description="Nudix hydrolase" evidence="3">
    <location>
        <begin position="11"/>
        <end position="145"/>
    </location>
</feature>
<dbReference type="Proteomes" id="UP000036867">
    <property type="component" value="Unassembled WGS sequence"/>
</dbReference>
<evidence type="ECO:0000313" key="5">
    <source>
        <dbReference type="Proteomes" id="UP000036867"/>
    </source>
</evidence>
<dbReference type="PANTHER" id="PTHR43736">
    <property type="entry name" value="ADP-RIBOSE PYROPHOSPHATASE"/>
    <property type="match status" value="1"/>
</dbReference>
<dbReference type="PRINTS" id="PR00502">
    <property type="entry name" value="NUDIXFAMILY"/>
</dbReference>